<dbReference type="AlphaFoldDB" id="A0A8T2VGJ4"/>
<proteinExistence type="predicted"/>
<sequence>MVASTMLYGVQVWGPSIGQDGWKAMERPLVSMISRLIRAKASVPHDIIRAELAAPPIETEALTRAVSFVHSLWDTTRDRYTRLALESSRQLALQGDTSCWFAQMTSWFQTHGFTMDRLPPFQYSLQTPLMYLTRVEELGTKMAFYREHLLHLTTDGFVTRPTYMDTHLSHALRCAIGQLRTSSHQLEIETGRFRGVPADSRICRLCHLEPETELHYICHCTVYYEIRGRFHCLFREGFGPLSRVMSFEDQRCLGLYLLEVHTHRDTLLRRAGGRQHSRRYGSSH</sequence>
<accession>A0A8T2VGJ4</accession>
<comment type="caution">
    <text evidence="1">The sequence shown here is derived from an EMBL/GenBank/DDBJ whole genome shotgun (WGS) entry which is preliminary data.</text>
</comment>
<gene>
    <name evidence="1" type="ORF">KP509_01G114600</name>
</gene>
<protein>
    <submittedName>
        <fullName evidence="1">Uncharacterized protein</fullName>
    </submittedName>
</protein>
<dbReference type="OrthoDB" id="2968572at2759"/>
<organism evidence="1 2">
    <name type="scientific">Ceratopteris richardii</name>
    <name type="common">Triangle waterfern</name>
    <dbReference type="NCBI Taxonomy" id="49495"/>
    <lineage>
        <taxon>Eukaryota</taxon>
        <taxon>Viridiplantae</taxon>
        <taxon>Streptophyta</taxon>
        <taxon>Embryophyta</taxon>
        <taxon>Tracheophyta</taxon>
        <taxon>Polypodiopsida</taxon>
        <taxon>Polypodiidae</taxon>
        <taxon>Polypodiales</taxon>
        <taxon>Pteridineae</taxon>
        <taxon>Pteridaceae</taxon>
        <taxon>Parkerioideae</taxon>
        <taxon>Ceratopteris</taxon>
    </lineage>
</organism>
<name>A0A8T2VGJ4_CERRI</name>
<reference evidence="1" key="1">
    <citation type="submission" date="2021-08" db="EMBL/GenBank/DDBJ databases">
        <title>WGS assembly of Ceratopteris richardii.</title>
        <authorList>
            <person name="Marchant D.B."/>
            <person name="Chen G."/>
            <person name="Jenkins J."/>
            <person name="Shu S."/>
            <person name="Leebens-Mack J."/>
            <person name="Grimwood J."/>
            <person name="Schmutz J."/>
            <person name="Soltis P."/>
            <person name="Soltis D."/>
            <person name="Chen Z.-H."/>
        </authorList>
    </citation>
    <scope>NUCLEOTIDE SEQUENCE</scope>
    <source>
        <strain evidence="1">Whitten #5841</strain>
        <tissue evidence="1">Leaf</tissue>
    </source>
</reference>
<dbReference type="EMBL" id="CM035406">
    <property type="protein sequence ID" value="KAH7447627.1"/>
    <property type="molecule type" value="Genomic_DNA"/>
</dbReference>
<dbReference type="OMA" id="GTHEYIR"/>
<dbReference type="Proteomes" id="UP000825935">
    <property type="component" value="Chromosome 1"/>
</dbReference>
<keyword evidence="2" id="KW-1185">Reference proteome</keyword>
<evidence type="ECO:0000313" key="1">
    <source>
        <dbReference type="EMBL" id="KAH7447627.1"/>
    </source>
</evidence>
<evidence type="ECO:0000313" key="2">
    <source>
        <dbReference type="Proteomes" id="UP000825935"/>
    </source>
</evidence>